<dbReference type="GO" id="GO:0008028">
    <property type="term" value="F:monocarboxylic acid transmembrane transporter activity"/>
    <property type="evidence" value="ECO:0007669"/>
    <property type="project" value="TreeGrafter"/>
</dbReference>
<evidence type="ECO:0000313" key="5">
    <source>
        <dbReference type="Proteomes" id="UP000298787"/>
    </source>
</evidence>
<dbReference type="FunFam" id="1.20.1250.20:FF:000406">
    <property type="entry name" value="Monocarboxylate transporter 2"/>
    <property type="match status" value="1"/>
</dbReference>
<dbReference type="SUPFAM" id="SSF103473">
    <property type="entry name" value="MFS general substrate transporter"/>
    <property type="match status" value="1"/>
</dbReference>
<keyword evidence="5" id="KW-1185">Reference proteome</keyword>
<evidence type="ECO:0000259" key="3">
    <source>
        <dbReference type="PROSITE" id="PS50850"/>
    </source>
</evidence>
<feature type="transmembrane region" description="Helical" evidence="2">
    <location>
        <begin position="290"/>
        <end position="316"/>
    </location>
</feature>
<dbReference type="PANTHER" id="PTHR11360">
    <property type="entry name" value="MONOCARBOXYLATE TRANSPORTER"/>
    <property type="match status" value="1"/>
</dbReference>
<comment type="subcellular location">
    <subcellularLocation>
        <location evidence="1">Membrane</location>
        <topology evidence="1">Multi-pass membrane protein</topology>
    </subcellularLocation>
</comment>
<accession>A0A4U5UEW6</accession>
<feature type="transmembrane region" description="Helical" evidence="2">
    <location>
        <begin position="24"/>
        <end position="46"/>
    </location>
</feature>
<organism evidence="4 5">
    <name type="scientific">Collichthys lucidus</name>
    <name type="common">Big head croaker</name>
    <name type="synonym">Sciaena lucida</name>
    <dbReference type="NCBI Taxonomy" id="240159"/>
    <lineage>
        <taxon>Eukaryota</taxon>
        <taxon>Metazoa</taxon>
        <taxon>Chordata</taxon>
        <taxon>Craniata</taxon>
        <taxon>Vertebrata</taxon>
        <taxon>Euteleostomi</taxon>
        <taxon>Actinopterygii</taxon>
        <taxon>Neopterygii</taxon>
        <taxon>Teleostei</taxon>
        <taxon>Neoteleostei</taxon>
        <taxon>Acanthomorphata</taxon>
        <taxon>Eupercaria</taxon>
        <taxon>Sciaenidae</taxon>
        <taxon>Collichthys</taxon>
    </lineage>
</organism>
<keyword evidence="2" id="KW-1133">Transmembrane helix</keyword>
<dbReference type="InterPro" id="IPR036259">
    <property type="entry name" value="MFS_trans_sf"/>
</dbReference>
<dbReference type="GO" id="GO:0016020">
    <property type="term" value="C:membrane"/>
    <property type="evidence" value="ECO:0007669"/>
    <property type="project" value="UniProtKB-SubCell"/>
</dbReference>
<keyword evidence="2" id="KW-0472">Membrane</keyword>
<feature type="transmembrane region" description="Helical" evidence="2">
    <location>
        <begin position="369"/>
        <end position="389"/>
    </location>
</feature>
<dbReference type="InterPro" id="IPR011701">
    <property type="entry name" value="MFS"/>
</dbReference>
<evidence type="ECO:0000313" key="4">
    <source>
        <dbReference type="EMBL" id="TKS73127.1"/>
    </source>
</evidence>
<feature type="transmembrane region" description="Helical" evidence="2">
    <location>
        <begin position="395"/>
        <end position="415"/>
    </location>
</feature>
<dbReference type="PROSITE" id="PS51257">
    <property type="entry name" value="PROKAR_LIPOPROTEIN"/>
    <property type="match status" value="1"/>
</dbReference>
<feature type="transmembrane region" description="Helical" evidence="2">
    <location>
        <begin position="336"/>
        <end position="357"/>
    </location>
</feature>
<dbReference type="PANTHER" id="PTHR11360:SF255">
    <property type="entry name" value="MONOCARBOXYLATE TRANSPORTER 2"/>
    <property type="match status" value="1"/>
</dbReference>
<dbReference type="AlphaFoldDB" id="A0A4U5UEW6"/>
<dbReference type="InterPro" id="IPR050327">
    <property type="entry name" value="Proton-linked_MCT"/>
</dbReference>
<dbReference type="STRING" id="240159.A0A4U5UEW6"/>
<dbReference type="PROSITE" id="PS50850">
    <property type="entry name" value="MFS"/>
    <property type="match status" value="1"/>
</dbReference>
<dbReference type="InterPro" id="IPR020846">
    <property type="entry name" value="MFS_dom"/>
</dbReference>
<dbReference type="Pfam" id="PF07690">
    <property type="entry name" value="MFS_1"/>
    <property type="match status" value="1"/>
</dbReference>
<feature type="domain" description="Major facilitator superfamily (MFS) profile" evidence="3">
    <location>
        <begin position="25"/>
        <end position="497"/>
    </location>
</feature>
<feature type="transmembrane region" description="Helical" evidence="2">
    <location>
        <begin position="93"/>
        <end position="112"/>
    </location>
</feature>
<reference evidence="4 5" key="1">
    <citation type="submission" date="2019-01" db="EMBL/GenBank/DDBJ databases">
        <title>Genome Assembly of Collichthys lucidus.</title>
        <authorList>
            <person name="Cai M."/>
            <person name="Xiao S."/>
        </authorList>
    </citation>
    <scope>NUCLEOTIDE SEQUENCE [LARGE SCALE GENOMIC DNA]</scope>
    <source>
        <strain evidence="4">JT15FE1705JMU</strain>
        <tissue evidence="4">Muscle</tissue>
    </source>
</reference>
<dbReference type="EMBL" id="CM014084">
    <property type="protein sequence ID" value="TKS73127.1"/>
    <property type="molecule type" value="Genomic_DNA"/>
</dbReference>
<gene>
    <name evidence="4" type="ORF">D9C73_007205</name>
</gene>
<feature type="transmembrane region" description="Helical" evidence="2">
    <location>
        <begin position="118"/>
        <end position="144"/>
    </location>
</feature>
<protein>
    <submittedName>
        <fullName evidence="4">Monocarboxylate transporter 2</fullName>
    </submittedName>
</protein>
<dbReference type="Gene3D" id="1.20.1250.20">
    <property type="entry name" value="MFS general substrate transporter like domains"/>
    <property type="match status" value="2"/>
</dbReference>
<evidence type="ECO:0000256" key="1">
    <source>
        <dbReference type="ARBA" id="ARBA00004141"/>
    </source>
</evidence>
<dbReference type="Proteomes" id="UP000298787">
    <property type="component" value="Chromosome 7"/>
</dbReference>
<keyword evidence="2" id="KW-0812">Transmembrane</keyword>
<feature type="transmembrane region" description="Helical" evidence="2">
    <location>
        <begin position="151"/>
        <end position="174"/>
    </location>
</feature>
<feature type="transmembrane region" description="Helical" evidence="2">
    <location>
        <begin position="180"/>
        <end position="201"/>
    </location>
</feature>
<evidence type="ECO:0000256" key="2">
    <source>
        <dbReference type="SAM" id="Phobius"/>
    </source>
</evidence>
<proteinExistence type="predicted"/>
<sequence length="497" mass="54199">MDSPVKAQKVRTAVAPPVAPDGGYAWFIMLSCFLVFGLTFGVIKAFGVFYVEIHKYFGTTATETSWITSIAVATIHVVAPIASALSAFYSHRFVVVTGGLICSLGVVFGAFARNLIELYLTVGFLNGFGYALTWTPTVTMLGLYFEKKRPVANALASAGECILTFVLTPLFQLLIDSYSWRGALIILGGLQLNLCVCGMLLRPLKSTNMTCEVKAEEEGLSLEVLPKGDSEQSKRNCQEMEELTISDKSDQGTIQAGLQNPEEIANLTMEVQDSNNRTKRPELRTKILRYIDYTLITNAHFMVYTMFGVFAALGFYAPALFLVPYARSKGIEEYQAAALMSISAVLDLFGRVFFGWVANLRLVQTVQQLAATVILLGTVLLLCPLASSFSELATFSAAYGLVFGATVSIHITVLAEVVGVHRLGSALGFFMLIRSTGGLFGPPIAGERCYCATETVKKKKKLNAALRCCCKIPCDPLYLTNLLQARNKKKAAQSEKE</sequence>
<name>A0A4U5UEW6_COLLU</name>
<feature type="transmembrane region" description="Helical" evidence="2">
    <location>
        <begin position="66"/>
        <end position="86"/>
    </location>
</feature>